<reference evidence="7" key="1">
    <citation type="submission" date="2023-07" db="EMBL/GenBank/DDBJ databases">
        <title>A chromosome-level genome assembly of Lolium multiflorum.</title>
        <authorList>
            <person name="Chen Y."/>
            <person name="Copetti D."/>
            <person name="Kolliker R."/>
            <person name="Studer B."/>
        </authorList>
    </citation>
    <scope>NUCLEOTIDE SEQUENCE</scope>
    <source>
        <strain evidence="7">02402/16</strain>
        <tissue evidence="7">Leaf</tissue>
    </source>
</reference>
<protein>
    <recommendedName>
        <fullName evidence="9">Protein FAR1-RELATED SEQUENCE</fullName>
    </recommendedName>
</protein>
<feature type="compositionally biased region" description="Basic and acidic residues" evidence="4">
    <location>
        <begin position="76"/>
        <end position="87"/>
    </location>
</feature>
<dbReference type="InterPro" id="IPR001207">
    <property type="entry name" value="Transposase_mutator"/>
</dbReference>
<gene>
    <name evidence="7" type="ORF">QYE76_042019</name>
</gene>
<keyword evidence="2" id="KW-0238">DNA-binding</keyword>
<feature type="compositionally biased region" description="Acidic residues" evidence="4">
    <location>
        <begin position="1"/>
        <end position="15"/>
    </location>
</feature>
<feature type="compositionally biased region" description="Polar residues" evidence="4">
    <location>
        <begin position="56"/>
        <end position="70"/>
    </location>
</feature>
<evidence type="ECO:0000259" key="6">
    <source>
        <dbReference type="Pfam" id="PF10551"/>
    </source>
</evidence>
<evidence type="ECO:0000256" key="3">
    <source>
        <dbReference type="ARBA" id="ARBA00023172"/>
    </source>
</evidence>
<feature type="compositionally biased region" description="Polar residues" evidence="4">
    <location>
        <begin position="95"/>
        <end position="113"/>
    </location>
</feature>
<dbReference type="PROSITE" id="PS01007">
    <property type="entry name" value="TRANSPOSASE_MUTATOR"/>
    <property type="match status" value="1"/>
</dbReference>
<dbReference type="AlphaFoldDB" id="A0AAD8TEW2"/>
<dbReference type="GO" id="GO:0003677">
    <property type="term" value="F:DNA binding"/>
    <property type="evidence" value="ECO:0007669"/>
    <property type="project" value="UniProtKB-KW"/>
</dbReference>
<evidence type="ECO:0000256" key="2">
    <source>
        <dbReference type="ARBA" id="ARBA00023125"/>
    </source>
</evidence>
<dbReference type="Pfam" id="PF03101">
    <property type="entry name" value="FAR1"/>
    <property type="match status" value="1"/>
</dbReference>
<evidence type="ECO:0000259" key="5">
    <source>
        <dbReference type="Pfam" id="PF03101"/>
    </source>
</evidence>
<sequence length="527" mass="60524">MEDPSQEEDKQDQEDGLPGSDPLLTQANFSYMGLLRGDLDTTYSPFSDSMKRVSQTLTSVSHGQHGNDTSMKSRKVHSDSEHHELKAKQHREHQGSSSYENMNESSLQQNSNGHGDIQDNPWNADIFQDIILDEIIEDNNEGNESNHQEFDHTWNLDAENDRMNAESSPTEDEDDSEKINEEDVDNFWENEKQGTEQLETELSADLKLVKGMEFKSREDAQKYLNMYSFAAGFSIAIVSSYRTTSKKRNNEVIRVTIKCNKHGHNTDADTECAVQQRQSTVVARTDCKVEMVISERGSLWIITNLFLDHNHPLEPGGRFFRSHVLMTKEEKSIIRTMKQCNIPTRNIVSVLAHMRGGMEQLPYNKRKVCNYGTSVNREVNNNDLQEVLEWFNKKQAENPGFYYTMEIDAENKVRSVFWTDARSRQYYDLYGDCVSFDTTFLTNKYNLPFAPFVGISPHGKTYLFACAFIINETANTFEWLFRMFLLAMCGKPPQSIMTDQDQGMATAIKTVFPKATHRSCLFHVKKM</sequence>
<keyword evidence="1" id="KW-0815">Transposition</keyword>
<feature type="region of interest" description="Disordered" evidence="4">
    <location>
        <begin position="56"/>
        <end position="119"/>
    </location>
</feature>
<organism evidence="7 8">
    <name type="scientific">Lolium multiflorum</name>
    <name type="common">Italian ryegrass</name>
    <name type="synonym">Lolium perenne subsp. multiflorum</name>
    <dbReference type="NCBI Taxonomy" id="4521"/>
    <lineage>
        <taxon>Eukaryota</taxon>
        <taxon>Viridiplantae</taxon>
        <taxon>Streptophyta</taxon>
        <taxon>Embryophyta</taxon>
        <taxon>Tracheophyta</taxon>
        <taxon>Spermatophyta</taxon>
        <taxon>Magnoliopsida</taxon>
        <taxon>Liliopsida</taxon>
        <taxon>Poales</taxon>
        <taxon>Poaceae</taxon>
        <taxon>BOP clade</taxon>
        <taxon>Pooideae</taxon>
        <taxon>Poodae</taxon>
        <taxon>Poeae</taxon>
        <taxon>Poeae Chloroplast Group 2 (Poeae type)</taxon>
        <taxon>Loliodinae</taxon>
        <taxon>Loliinae</taxon>
        <taxon>Lolium</taxon>
    </lineage>
</organism>
<evidence type="ECO:0008006" key="9">
    <source>
        <dbReference type="Google" id="ProtNLM"/>
    </source>
</evidence>
<dbReference type="GO" id="GO:0006313">
    <property type="term" value="P:DNA transposition"/>
    <property type="evidence" value="ECO:0007669"/>
    <property type="project" value="InterPro"/>
</dbReference>
<feature type="region of interest" description="Disordered" evidence="4">
    <location>
        <begin position="1"/>
        <end position="25"/>
    </location>
</feature>
<proteinExistence type="predicted"/>
<keyword evidence="8" id="KW-1185">Reference proteome</keyword>
<feature type="region of interest" description="Disordered" evidence="4">
    <location>
        <begin position="163"/>
        <end position="182"/>
    </location>
</feature>
<dbReference type="GO" id="GO:0004803">
    <property type="term" value="F:transposase activity"/>
    <property type="evidence" value="ECO:0007669"/>
    <property type="project" value="InterPro"/>
</dbReference>
<dbReference type="InterPro" id="IPR018289">
    <property type="entry name" value="MULE_transposase_dom"/>
</dbReference>
<dbReference type="Proteomes" id="UP001231189">
    <property type="component" value="Unassembled WGS sequence"/>
</dbReference>
<evidence type="ECO:0000256" key="4">
    <source>
        <dbReference type="SAM" id="MobiDB-lite"/>
    </source>
</evidence>
<feature type="domain" description="MULE transposase" evidence="6">
    <location>
        <begin position="434"/>
        <end position="526"/>
    </location>
</feature>
<keyword evidence="3" id="KW-0233">DNA recombination</keyword>
<evidence type="ECO:0000256" key="1">
    <source>
        <dbReference type="ARBA" id="ARBA00022578"/>
    </source>
</evidence>
<name>A0AAD8TEW2_LOLMU</name>
<accession>A0AAD8TEW2</accession>
<evidence type="ECO:0000313" key="8">
    <source>
        <dbReference type="Proteomes" id="UP001231189"/>
    </source>
</evidence>
<feature type="compositionally biased region" description="Acidic residues" evidence="4">
    <location>
        <begin position="169"/>
        <end position="182"/>
    </location>
</feature>
<feature type="domain" description="FAR1" evidence="5">
    <location>
        <begin position="223"/>
        <end position="314"/>
    </location>
</feature>
<dbReference type="InterPro" id="IPR004330">
    <property type="entry name" value="FAR1_DNA_bnd_dom"/>
</dbReference>
<evidence type="ECO:0000313" key="7">
    <source>
        <dbReference type="EMBL" id="KAK1681171.1"/>
    </source>
</evidence>
<dbReference type="EMBL" id="JAUUTY010000002">
    <property type="protein sequence ID" value="KAK1681171.1"/>
    <property type="molecule type" value="Genomic_DNA"/>
</dbReference>
<dbReference type="PANTHER" id="PTHR47718:SF5">
    <property type="entry name" value="PROTEIN FAR1-RELATED SEQUENCE 8-LIKE"/>
    <property type="match status" value="1"/>
</dbReference>
<comment type="caution">
    <text evidence="7">The sequence shown here is derived from an EMBL/GenBank/DDBJ whole genome shotgun (WGS) entry which is preliminary data.</text>
</comment>
<dbReference type="PANTHER" id="PTHR47718">
    <property type="entry name" value="OS01G0519700 PROTEIN"/>
    <property type="match status" value="1"/>
</dbReference>
<dbReference type="Pfam" id="PF10551">
    <property type="entry name" value="MULE"/>
    <property type="match status" value="1"/>
</dbReference>